<reference evidence="2" key="1">
    <citation type="journal article" date="2019" name="Int. J. Syst. Evol. Microbiol.">
        <title>The Global Catalogue of Microorganisms (GCM) 10K type strain sequencing project: providing services to taxonomists for standard genome sequencing and annotation.</title>
        <authorList>
            <consortium name="The Broad Institute Genomics Platform"/>
            <consortium name="The Broad Institute Genome Sequencing Center for Infectious Disease"/>
            <person name="Wu L."/>
            <person name="Ma J."/>
        </authorList>
    </citation>
    <scope>NUCLEOTIDE SEQUENCE [LARGE SCALE GENOMIC DNA]</scope>
    <source>
        <strain evidence="2">KCTC 42281</strain>
    </source>
</reference>
<dbReference type="Proteomes" id="UP001595613">
    <property type="component" value="Unassembled WGS sequence"/>
</dbReference>
<sequence>MLRRLDDARQLAESGQTDQAVYRYRVLLRQPSMAPFPDIRTQAMLSLATLLLQEARPSSPTSILLDEAIKLFTGARAGRSIADQTLETAIADTNLALAYCRRFERSDNRTDLLVAHLTLDDAEAVMLRAGATETLDWLHSVRALLLDLASRHRRAAR</sequence>
<evidence type="ECO:0000313" key="2">
    <source>
        <dbReference type="Proteomes" id="UP001595613"/>
    </source>
</evidence>
<protein>
    <submittedName>
        <fullName evidence="1">Uncharacterized protein</fullName>
    </submittedName>
</protein>
<evidence type="ECO:0000313" key="1">
    <source>
        <dbReference type="EMBL" id="MFC3703413.1"/>
    </source>
</evidence>
<dbReference type="EMBL" id="JBHRYD010000001">
    <property type="protein sequence ID" value="MFC3703413.1"/>
    <property type="molecule type" value="Genomic_DNA"/>
</dbReference>
<keyword evidence="2" id="KW-1185">Reference proteome</keyword>
<organism evidence="1 2">
    <name type="scientific">Devosia honganensis</name>
    <dbReference type="NCBI Taxonomy" id="1610527"/>
    <lineage>
        <taxon>Bacteria</taxon>
        <taxon>Pseudomonadati</taxon>
        <taxon>Pseudomonadota</taxon>
        <taxon>Alphaproteobacteria</taxon>
        <taxon>Hyphomicrobiales</taxon>
        <taxon>Devosiaceae</taxon>
        <taxon>Devosia</taxon>
    </lineage>
</organism>
<dbReference type="RefSeq" id="WP_380094203.1">
    <property type="nucleotide sequence ID" value="NZ_JBHRYD010000001.1"/>
</dbReference>
<name>A0ABV7WY22_9HYPH</name>
<gene>
    <name evidence="1" type="ORF">ACFOOL_01430</name>
</gene>
<comment type="caution">
    <text evidence="1">The sequence shown here is derived from an EMBL/GenBank/DDBJ whole genome shotgun (WGS) entry which is preliminary data.</text>
</comment>
<accession>A0ABV7WY22</accession>
<proteinExistence type="predicted"/>